<dbReference type="InterPro" id="IPR023153">
    <property type="entry name" value="DarP_sf"/>
</dbReference>
<dbReference type="Proteomes" id="UP001064489">
    <property type="component" value="Chromosome 9"/>
</dbReference>
<dbReference type="AlphaFoldDB" id="A0AAD5P556"/>
<dbReference type="InterPro" id="IPR006839">
    <property type="entry name" value="DarP"/>
</dbReference>
<organism evidence="2 3">
    <name type="scientific">Acer negundo</name>
    <name type="common">Box elder</name>
    <dbReference type="NCBI Taxonomy" id="4023"/>
    <lineage>
        <taxon>Eukaryota</taxon>
        <taxon>Viridiplantae</taxon>
        <taxon>Streptophyta</taxon>
        <taxon>Embryophyta</taxon>
        <taxon>Tracheophyta</taxon>
        <taxon>Spermatophyta</taxon>
        <taxon>Magnoliopsida</taxon>
        <taxon>eudicotyledons</taxon>
        <taxon>Gunneridae</taxon>
        <taxon>Pentapetalae</taxon>
        <taxon>rosids</taxon>
        <taxon>malvids</taxon>
        <taxon>Sapindales</taxon>
        <taxon>Sapindaceae</taxon>
        <taxon>Hippocastanoideae</taxon>
        <taxon>Acereae</taxon>
        <taxon>Acer</taxon>
    </lineage>
</organism>
<sequence length="334" mass="37515">MSRLMRPLRQWPQLQQNHHCSSRATLNYLLSSLLPLPTTTAAAAAATQNTTSFCISLTSSPSSHRNVHHRARGLRHSNAPPPSDFDEDDASGSDSDSKKSRNQRKREARLAVRWGMQLAAFSTPQIKRILKVTLLEDDVLEALMLVKRLGPDVKEGKRRQFNYIGKLLREVEPELMETLIQATKVGDHSTLQALAASKMQIARDDDVKTEETENEEEEEVSHEYINIATRWFDGLINKDVKITNEVYSVQSVDFDRQELRKLVKRVHASQESRTIAEVNEGEIAEVNEGELDAAIVSAKKRELDAAIAKKRKLDAAIVAAKKSLNDFLRTLAKG</sequence>
<dbReference type="PANTHER" id="PTHR36898:SF1">
    <property type="entry name" value="OS04G0250700 PROTEIN"/>
    <property type="match status" value="1"/>
</dbReference>
<reference evidence="2" key="1">
    <citation type="journal article" date="2022" name="Plant J.">
        <title>Strategies of tolerance reflected in two North American maple genomes.</title>
        <authorList>
            <person name="McEvoy S.L."/>
            <person name="Sezen U.U."/>
            <person name="Trouern-Trend A."/>
            <person name="McMahon S.M."/>
            <person name="Schaberg P.G."/>
            <person name="Yang J."/>
            <person name="Wegrzyn J.L."/>
            <person name="Swenson N.G."/>
        </authorList>
    </citation>
    <scope>NUCLEOTIDE SEQUENCE</scope>
    <source>
        <strain evidence="2">91603</strain>
    </source>
</reference>
<proteinExistence type="predicted"/>
<dbReference type="SUPFAM" id="SSF158710">
    <property type="entry name" value="PSPTO4464-like"/>
    <property type="match status" value="1"/>
</dbReference>
<evidence type="ECO:0000313" key="2">
    <source>
        <dbReference type="EMBL" id="KAI9200070.1"/>
    </source>
</evidence>
<evidence type="ECO:0000256" key="1">
    <source>
        <dbReference type="SAM" id="MobiDB-lite"/>
    </source>
</evidence>
<gene>
    <name evidence="2" type="ORF">LWI28_002315</name>
</gene>
<dbReference type="PANTHER" id="PTHR36898">
    <property type="entry name" value="OSJNBB0026I12.6 PROTEIN"/>
    <property type="match status" value="1"/>
</dbReference>
<comment type="caution">
    <text evidence="2">The sequence shown here is derived from an EMBL/GenBank/DDBJ whole genome shotgun (WGS) entry which is preliminary data.</text>
</comment>
<name>A0AAD5P556_ACENE</name>
<dbReference type="Pfam" id="PF04751">
    <property type="entry name" value="DarP"/>
    <property type="match status" value="1"/>
</dbReference>
<dbReference type="Gene3D" id="1.10.60.30">
    <property type="entry name" value="PSPTO4464-like domains"/>
    <property type="match status" value="1"/>
</dbReference>
<dbReference type="EMBL" id="JAJSOW010000001">
    <property type="protein sequence ID" value="KAI9200070.1"/>
    <property type="molecule type" value="Genomic_DNA"/>
</dbReference>
<evidence type="ECO:0000313" key="3">
    <source>
        <dbReference type="Proteomes" id="UP001064489"/>
    </source>
</evidence>
<feature type="compositionally biased region" description="Basic residues" evidence="1">
    <location>
        <begin position="65"/>
        <end position="75"/>
    </location>
</feature>
<accession>A0AAD5P556</accession>
<feature type="region of interest" description="Disordered" evidence="1">
    <location>
        <begin position="58"/>
        <end position="108"/>
    </location>
</feature>
<protein>
    <submittedName>
        <fullName evidence="2">Uncharacterized protein</fullName>
    </submittedName>
</protein>
<dbReference type="CDD" id="cd16331">
    <property type="entry name" value="YjgA-like"/>
    <property type="match status" value="1"/>
</dbReference>
<keyword evidence="3" id="KW-1185">Reference proteome</keyword>
<reference evidence="2" key="2">
    <citation type="submission" date="2023-02" db="EMBL/GenBank/DDBJ databases">
        <authorList>
            <person name="Swenson N.G."/>
            <person name="Wegrzyn J.L."/>
            <person name="Mcevoy S.L."/>
        </authorList>
    </citation>
    <scope>NUCLEOTIDE SEQUENCE</scope>
    <source>
        <strain evidence="2">91603</strain>
        <tissue evidence="2">Leaf</tissue>
    </source>
</reference>